<reference evidence="2 3" key="1">
    <citation type="submission" date="2016-10" db="EMBL/GenBank/DDBJ databases">
        <title>Draft Genome sequence of Roseomonas sp. strain M3.</title>
        <authorList>
            <person name="Subhash Y."/>
            <person name="Lee S."/>
        </authorList>
    </citation>
    <scope>NUCLEOTIDE SEQUENCE [LARGE SCALE GENOMIC DNA]</scope>
    <source>
        <strain evidence="2 3">M3</strain>
    </source>
</reference>
<accession>A0A1V2H5V7</accession>
<evidence type="ECO:0000313" key="2">
    <source>
        <dbReference type="EMBL" id="ONG54929.1"/>
    </source>
</evidence>
<feature type="compositionally biased region" description="Low complexity" evidence="1">
    <location>
        <begin position="219"/>
        <end position="228"/>
    </location>
</feature>
<protein>
    <submittedName>
        <fullName evidence="2">Uncharacterized protein</fullName>
    </submittedName>
</protein>
<feature type="region of interest" description="Disordered" evidence="1">
    <location>
        <begin position="198"/>
        <end position="228"/>
    </location>
</feature>
<organism evidence="2 3">
    <name type="scientific">Teichococcus deserti</name>
    <dbReference type="NCBI Taxonomy" id="1817963"/>
    <lineage>
        <taxon>Bacteria</taxon>
        <taxon>Pseudomonadati</taxon>
        <taxon>Pseudomonadota</taxon>
        <taxon>Alphaproteobacteria</taxon>
        <taxon>Acetobacterales</taxon>
        <taxon>Roseomonadaceae</taxon>
        <taxon>Roseomonas</taxon>
    </lineage>
</organism>
<evidence type="ECO:0000313" key="3">
    <source>
        <dbReference type="Proteomes" id="UP000188879"/>
    </source>
</evidence>
<feature type="compositionally biased region" description="Low complexity" evidence="1">
    <location>
        <begin position="198"/>
        <end position="212"/>
    </location>
</feature>
<dbReference type="EMBL" id="MLCO01000078">
    <property type="protein sequence ID" value="ONG54929.1"/>
    <property type="molecule type" value="Genomic_DNA"/>
</dbReference>
<sequence>MSDISRSGRRRRLPWDFHPSLTEERLIAAAGLLVRGREDAVSQADYWAGDDAWSIGCRAYSFTKHQVRAAAENGRYHWLKVLDHTHHFVFMIDDVPVRFYRGDAEDPSKRTLLRQQLEANQISMVFGREFEEEGVMFRLAIETDEDGHVSRVVFLALRGEQGVVECFWPVPMAERAAAKVEAPRGRRNSAAALQLPLLPGAGPALPSAAQGKAGRRAGGRPAPSRKTG</sequence>
<comment type="caution">
    <text evidence="2">The sequence shown here is derived from an EMBL/GenBank/DDBJ whole genome shotgun (WGS) entry which is preliminary data.</text>
</comment>
<dbReference type="Proteomes" id="UP000188879">
    <property type="component" value="Unassembled WGS sequence"/>
</dbReference>
<proteinExistence type="predicted"/>
<evidence type="ECO:0000256" key="1">
    <source>
        <dbReference type="SAM" id="MobiDB-lite"/>
    </source>
</evidence>
<keyword evidence="3" id="KW-1185">Reference proteome</keyword>
<dbReference type="RefSeq" id="WP_076957174.1">
    <property type="nucleotide sequence ID" value="NZ_MLCO01000078.1"/>
</dbReference>
<gene>
    <name evidence="2" type="ORF">BKE38_09795</name>
</gene>
<name>A0A1V2H5V7_9PROT</name>
<dbReference type="OrthoDB" id="7272030at2"/>
<dbReference type="AlphaFoldDB" id="A0A1V2H5V7"/>